<gene>
    <name evidence="1" type="ORF">S03H2_22310</name>
</gene>
<dbReference type="InterPro" id="IPR046053">
    <property type="entry name" value="DUF6011"/>
</dbReference>
<sequence length="132" mass="15751">MIECKCKRCNRVLKNPKSIELGYGKTCYRIVKLQENNKPEVKINDIEFLRMEINTLKRQIREIRINGIKTVESIERIKIDSNPIRNEQEIRFYGCVRELKGIFNMDNWDYRNVLVPINPRESIEMPPITQII</sequence>
<reference evidence="1" key="1">
    <citation type="journal article" date="2014" name="Front. Microbiol.">
        <title>High frequency of phylogenetically diverse reductive dehalogenase-homologous genes in deep subseafloor sedimentary metagenomes.</title>
        <authorList>
            <person name="Kawai M."/>
            <person name="Futagami T."/>
            <person name="Toyoda A."/>
            <person name="Takaki Y."/>
            <person name="Nishi S."/>
            <person name="Hori S."/>
            <person name="Arai W."/>
            <person name="Tsubouchi T."/>
            <person name="Morono Y."/>
            <person name="Uchiyama I."/>
            <person name="Ito T."/>
            <person name="Fujiyama A."/>
            <person name="Inagaki F."/>
            <person name="Takami H."/>
        </authorList>
    </citation>
    <scope>NUCLEOTIDE SEQUENCE</scope>
    <source>
        <strain evidence="1">Expedition CK06-06</strain>
    </source>
</reference>
<comment type="caution">
    <text evidence="1">The sequence shown here is derived from an EMBL/GenBank/DDBJ whole genome shotgun (WGS) entry which is preliminary data.</text>
</comment>
<name>X1EQS7_9ZZZZ</name>
<protein>
    <submittedName>
        <fullName evidence="1">Uncharacterized protein</fullName>
    </submittedName>
</protein>
<dbReference type="EMBL" id="BARU01011994">
    <property type="protein sequence ID" value="GAH35756.1"/>
    <property type="molecule type" value="Genomic_DNA"/>
</dbReference>
<organism evidence="1">
    <name type="scientific">marine sediment metagenome</name>
    <dbReference type="NCBI Taxonomy" id="412755"/>
    <lineage>
        <taxon>unclassified sequences</taxon>
        <taxon>metagenomes</taxon>
        <taxon>ecological metagenomes</taxon>
    </lineage>
</organism>
<accession>X1EQS7</accession>
<dbReference type="AlphaFoldDB" id="X1EQS7"/>
<dbReference type="Pfam" id="PF19474">
    <property type="entry name" value="DUF6011"/>
    <property type="match status" value="1"/>
</dbReference>
<proteinExistence type="predicted"/>
<evidence type="ECO:0000313" key="1">
    <source>
        <dbReference type="EMBL" id="GAH35756.1"/>
    </source>
</evidence>